<dbReference type="AlphaFoldDB" id="A0A268P183"/>
<evidence type="ECO:0000313" key="11">
    <source>
        <dbReference type="EMBL" id="PAE89458.1"/>
    </source>
</evidence>
<evidence type="ECO:0000256" key="9">
    <source>
        <dbReference type="RuleBase" id="RU366031"/>
    </source>
</evidence>
<accession>A0A268P183</accession>
<dbReference type="RefSeq" id="WP_035201815.1">
    <property type="nucleotide sequence ID" value="NZ_BOQQ01000002.1"/>
</dbReference>
<organism evidence="11 12">
    <name type="scientific">Shouchella clausii</name>
    <name type="common">Alkalihalobacillus clausii</name>
    <dbReference type="NCBI Taxonomy" id="79880"/>
    <lineage>
        <taxon>Bacteria</taxon>
        <taxon>Bacillati</taxon>
        <taxon>Bacillota</taxon>
        <taxon>Bacilli</taxon>
        <taxon>Bacillales</taxon>
        <taxon>Bacillaceae</taxon>
        <taxon>Shouchella</taxon>
    </lineage>
</organism>
<dbReference type="Proteomes" id="UP000216207">
    <property type="component" value="Unassembled WGS sequence"/>
</dbReference>
<dbReference type="PANTHER" id="PTHR38042:SF1">
    <property type="entry name" value="UROPORPHYRINOGEN-III SYNTHASE, CHLOROPLASTIC"/>
    <property type="match status" value="1"/>
</dbReference>
<evidence type="ECO:0000256" key="4">
    <source>
        <dbReference type="ARBA" id="ARBA00023239"/>
    </source>
</evidence>
<evidence type="ECO:0000256" key="1">
    <source>
        <dbReference type="ARBA" id="ARBA00004772"/>
    </source>
</evidence>
<comment type="similarity">
    <text evidence="2 9">Belongs to the uroporphyrinogen-III synthase family.</text>
</comment>
<dbReference type="GO" id="GO:0006782">
    <property type="term" value="P:protoporphyrinogen IX biosynthetic process"/>
    <property type="evidence" value="ECO:0007669"/>
    <property type="project" value="UniProtKB-UniRule"/>
</dbReference>
<evidence type="ECO:0000256" key="7">
    <source>
        <dbReference type="ARBA" id="ARBA00040167"/>
    </source>
</evidence>
<evidence type="ECO:0000256" key="5">
    <source>
        <dbReference type="ARBA" id="ARBA00023244"/>
    </source>
</evidence>
<dbReference type="SUPFAM" id="SSF69618">
    <property type="entry name" value="HemD-like"/>
    <property type="match status" value="1"/>
</dbReference>
<proteinExistence type="inferred from homology"/>
<evidence type="ECO:0000256" key="8">
    <source>
        <dbReference type="ARBA" id="ARBA00048617"/>
    </source>
</evidence>
<dbReference type="EC" id="4.2.1.75" evidence="3 9"/>
<dbReference type="GO" id="GO:0004852">
    <property type="term" value="F:uroporphyrinogen-III synthase activity"/>
    <property type="evidence" value="ECO:0007669"/>
    <property type="project" value="UniProtKB-UniRule"/>
</dbReference>
<dbReference type="GO" id="GO:0006780">
    <property type="term" value="P:uroporphyrinogen III biosynthetic process"/>
    <property type="evidence" value="ECO:0007669"/>
    <property type="project" value="UniProtKB-UniRule"/>
</dbReference>
<protein>
    <recommendedName>
        <fullName evidence="7 9">Uroporphyrinogen-III synthase</fullName>
        <ecNumber evidence="3 9">4.2.1.75</ecNumber>
    </recommendedName>
</protein>
<dbReference type="Gene3D" id="3.40.50.10090">
    <property type="match status" value="2"/>
</dbReference>
<evidence type="ECO:0000256" key="6">
    <source>
        <dbReference type="ARBA" id="ARBA00037589"/>
    </source>
</evidence>
<evidence type="ECO:0000313" key="12">
    <source>
        <dbReference type="Proteomes" id="UP000216207"/>
    </source>
</evidence>
<dbReference type="CDD" id="cd06578">
    <property type="entry name" value="HemD"/>
    <property type="match status" value="1"/>
</dbReference>
<dbReference type="InterPro" id="IPR003754">
    <property type="entry name" value="4pyrrol_synth_uPrphyn_synth"/>
</dbReference>
<feature type="domain" description="Tetrapyrrole biosynthesis uroporphyrinogen III synthase" evidence="10">
    <location>
        <begin position="20"/>
        <end position="240"/>
    </location>
</feature>
<dbReference type="Pfam" id="PF02602">
    <property type="entry name" value="HEM4"/>
    <property type="match status" value="1"/>
</dbReference>
<comment type="function">
    <text evidence="6 9">Catalyzes cyclization of the linear tetrapyrrole, hydroxymethylbilane, to the macrocyclic uroporphyrinogen III.</text>
</comment>
<comment type="pathway">
    <text evidence="1 9">Porphyrin-containing compound metabolism; protoporphyrin-IX biosynthesis; coproporphyrinogen-III from 5-aminolevulinate: step 3/4.</text>
</comment>
<gene>
    <name evidence="11" type="ORF">CHH72_07420</name>
</gene>
<dbReference type="InterPro" id="IPR036108">
    <property type="entry name" value="4pyrrol_syn_uPrphyn_synt_sf"/>
</dbReference>
<comment type="caution">
    <text evidence="11">The sequence shown here is derived from an EMBL/GenBank/DDBJ whole genome shotgun (WGS) entry which is preliminary data.</text>
</comment>
<name>A0A268P183_SHOCL</name>
<sequence length="252" mass="27308">MKPLKGKHILITRDERQNERWAAELAVLGAIPHSLPLIQCVTRNLTPALRETFAHLHQFAWVVFTSANGVRAFFDLYKGQPFTAKVAAVGPKTAQLLEEQGLHCDFIPSEYTGEALAKELVPLLAPHSDVLVVKGQLAKRTVCDILSSSDRQATVTEMIVYDTLCPAGAEEQAKRLQQKTFDYVTLTSTSAAVHYANVAPAAGIRAKTIACIGPVTARAAKQCGLSPLVTASEYTVKGLIDTILNDIGGMKR</sequence>
<dbReference type="PANTHER" id="PTHR38042">
    <property type="entry name" value="UROPORPHYRINOGEN-III SYNTHASE, CHLOROPLASTIC"/>
    <property type="match status" value="1"/>
</dbReference>
<evidence type="ECO:0000256" key="3">
    <source>
        <dbReference type="ARBA" id="ARBA00013109"/>
    </source>
</evidence>
<keyword evidence="4 9" id="KW-0456">Lyase</keyword>
<comment type="catalytic activity">
    <reaction evidence="8 9">
        <text>hydroxymethylbilane = uroporphyrinogen III + H2O</text>
        <dbReference type="Rhea" id="RHEA:18965"/>
        <dbReference type="ChEBI" id="CHEBI:15377"/>
        <dbReference type="ChEBI" id="CHEBI:57308"/>
        <dbReference type="ChEBI" id="CHEBI:57845"/>
        <dbReference type="EC" id="4.2.1.75"/>
    </reaction>
</comment>
<reference evidence="11 12" key="1">
    <citation type="submission" date="2017-07" db="EMBL/GenBank/DDBJ databases">
        <title>Isolation and whole genome analysis of endospore-forming bacteria from heroin.</title>
        <authorList>
            <person name="Kalinowski J."/>
            <person name="Ahrens B."/>
            <person name="Al-Dilaimi A."/>
            <person name="Winkler A."/>
            <person name="Wibberg D."/>
            <person name="Schleenbecker U."/>
            <person name="Ruckert C."/>
            <person name="Wolfel R."/>
            <person name="Grass G."/>
        </authorList>
    </citation>
    <scope>NUCLEOTIDE SEQUENCE [LARGE SCALE GENOMIC DNA]</scope>
    <source>
        <strain evidence="11 12">7539</strain>
    </source>
</reference>
<evidence type="ECO:0000256" key="2">
    <source>
        <dbReference type="ARBA" id="ARBA00008133"/>
    </source>
</evidence>
<keyword evidence="5 9" id="KW-0627">Porphyrin biosynthesis</keyword>
<dbReference type="UniPathway" id="UPA00251">
    <property type="reaction ID" value="UER00320"/>
</dbReference>
<dbReference type="EMBL" id="NPCC01000008">
    <property type="protein sequence ID" value="PAE89458.1"/>
    <property type="molecule type" value="Genomic_DNA"/>
</dbReference>
<evidence type="ECO:0000259" key="10">
    <source>
        <dbReference type="Pfam" id="PF02602"/>
    </source>
</evidence>
<dbReference type="InterPro" id="IPR039793">
    <property type="entry name" value="UROS/Hem4"/>
</dbReference>